<name>K5X0X3_PHACS</name>
<dbReference type="Pfam" id="PF15496">
    <property type="entry name" value="DUF4646"/>
    <property type="match status" value="1"/>
</dbReference>
<protein>
    <submittedName>
        <fullName evidence="2">Uncharacterized protein</fullName>
    </submittedName>
</protein>
<sequence>MADSKEHSLDGKTHRMEYNSEDVPPAYEWEEKSPSGNPFRASASESDHGLEGVTSGAKRSAHMPPAGMPPPFPSETYADISHSGYRHDKQPLYYGNQEGLGSRGVSPLPPSPNPYAAAPGPSCTYGQPPYEASGPSRGYPSSPAPGFGPGGSGAGRVGGFGGGGMGGSMGRGMGGFGGGPAGGGRVGIIGMLVNAVTSDSSRDMAQHPPPPSFSRSPQPQFPYSPFPPLVAASVDKSLDHGFPLVPPPSHLQPHPFMAHDVNEDDWTSFLGHIRQIGAVSPSGSSGQANVGLLGMLVSKGIDAAFKGDTSGTVAQVIEQWNTYFFHPRLMEVNLVRGRRVYTNSGQLPPDIRTEGYSRSRDEDSSDDSDSSSEDDKRGGSWREQKRAEKQARKAEKRARREQKRAMKRERRDNKRNNQGARGDPWKLVITFRPPAMM</sequence>
<dbReference type="AlphaFoldDB" id="K5X0X3"/>
<dbReference type="GeneID" id="18910124"/>
<evidence type="ECO:0000313" key="3">
    <source>
        <dbReference type="Proteomes" id="UP000008370"/>
    </source>
</evidence>
<keyword evidence="3" id="KW-1185">Reference proteome</keyword>
<feature type="compositionally biased region" description="Acidic residues" evidence="1">
    <location>
        <begin position="363"/>
        <end position="372"/>
    </location>
</feature>
<feature type="region of interest" description="Disordered" evidence="1">
    <location>
        <begin position="1"/>
        <end position="159"/>
    </location>
</feature>
<dbReference type="KEGG" id="pco:PHACADRAFT_183084"/>
<dbReference type="Proteomes" id="UP000008370">
    <property type="component" value="Unassembled WGS sequence"/>
</dbReference>
<feature type="region of interest" description="Disordered" evidence="1">
    <location>
        <begin position="198"/>
        <end position="224"/>
    </location>
</feature>
<evidence type="ECO:0000256" key="1">
    <source>
        <dbReference type="SAM" id="MobiDB-lite"/>
    </source>
</evidence>
<evidence type="ECO:0000313" key="2">
    <source>
        <dbReference type="EMBL" id="EKM56387.1"/>
    </source>
</evidence>
<feature type="compositionally biased region" description="Basic and acidic residues" evidence="1">
    <location>
        <begin position="1"/>
        <end position="18"/>
    </location>
</feature>
<dbReference type="EMBL" id="JH930471">
    <property type="protein sequence ID" value="EKM56387.1"/>
    <property type="molecule type" value="Genomic_DNA"/>
</dbReference>
<feature type="compositionally biased region" description="Gly residues" evidence="1">
    <location>
        <begin position="147"/>
        <end position="159"/>
    </location>
</feature>
<organism evidence="2 3">
    <name type="scientific">Phanerochaete carnosa (strain HHB-10118-sp)</name>
    <name type="common">White-rot fungus</name>
    <name type="synonym">Peniophora carnosa</name>
    <dbReference type="NCBI Taxonomy" id="650164"/>
    <lineage>
        <taxon>Eukaryota</taxon>
        <taxon>Fungi</taxon>
        <taxon>Dikarya</taxon>
        <taxon>Basidiomycota</taxon>
        <taxon>Agaricomycotina</taxon>
        <taxon>Agaricomycetes</taxon>
        <taxon>Polyporales</taxon>
        <taxon>Phanerochaetaceae</taxon>
        <taxon>Phanerochaete</taxon>
    </lineage>
</organism>
<reference evidence="2 3" key="1">
    <citation type="journal article" date="2012" name="BMC Genomics">
        <title>Comparative genomics of the white-rot fungi, Phanerochaete carnosa and P. chrysosporium, to elucidate the genetic basis of the distinct wood types they colonize.</title>
        <authorList>
            <person name="Suzuki H."/>
            <person name="MacDonald J."/>
            <person name="Syed K."/>
            <person name="Salamov A."/>
            <person name="Hori C."/>
            <person name="Aerts A."/>
            <person name="Henrissat B."/>
            <person name="Wiebenga A."/>
            <person name="vanKuyk P.A."/>
            <person name="Barry K."/>
            <person name="Lindquist E."/>
            <person name="LaButti K."/>
            <person name="Lapidus A."/>
            <person name="Lucas S."/>
            <person name="Coutinho P."/>
            <person name="Gong Y."/>
            <person name="Samejima M."/>
            <person name="Mahadevan R."/>
            <person name="Abou-Zaid M."/>
            <person name="de Vries R.P."/>
            <person name="Igarashi K."/>
            <person name="Yadav J.S."/>
            <person name="Grigoriev I.V."/>
            <person name="Master E.R."/>
        </authorList>
    </citation>
    <scope>NUCLEOTIDE SEQUENCE [LARGE SCALE GENOMIC DNA]</scope>
    <source>
        <strain evidence="2 3">HHB-10118-sp</strain>
    </source>
</reference>
<dbReference type="HOGENOM" id="CLU_627148_0_0_1"/>
<gene>
    <name evidence="2" type="ORF">PHACADRAFT_183084</name>
</gene>
<dbReference type="OrthoDB" id="5314275at2759"/>
<accession>K5X0X3</accession>
<dbReference type="RefSeq" id="XP_007394237.1">
    <property type="nucleotide sequence ID" value="XM_007394175.1"/>
</dbReference>
<dbReference type="InterPro" id="IPR028018">
    <property type="entry name" value="DUF4646"/>
</dbReference>
<feature type="compositionally biased region" description="Basic residues" evidence="1">
    <location>
        <begin position="394"/>
        <end position="408"/>
    </location>
</feature>
<dbReference type="InParanoid" id="K5X0X3"/>
<proteinExistence type="predicted"/>
<feature type="region of interest" description="Disordered" evidence="1">
    <location>
        <begin position="342"/>
        <end position="437"/>
    </location>
</feature>
<feature type="compositionally biased region" description="Basic and acidic residues" evidence="1">
    <location>
        <begin position="373"/>
        <end position="393"/>
    </location>
</feature>
<feature type="compositionally biased region" description="Basic and acidic residues" evidence="1">
    <location>
        <begin position="351"/>
        <end position="362"/>
    </location>
</feature>